<reference evidence="2 3" key="1">
    <citation type="submission" date="2018-06" db="EMBL/GenBank/DDBJ databases">
        <authorList>
            <consortium name="Pathogen Informatics"/>
            <person name="Doyle S."/>
        </authorList>
    </citation>
    <scope>NUCLEOTIDE SEQUENCE [LARGE SCALE GENOMIC DNA]</scope>
    <source>
        <strain evidence="2 3">NCTC7922</strain>
    </source>
</reference>
<accession>A0A377D904</accession>
<keyword evidence="2" id="KW-0560">Oxidoreductase</keyword>
<dbReference type="PANTHER" id="PTHR42958">
    <property type="entry name" value="HYDROGENASE-2 LARGE CHAIN"/>
    <property type="match status" value="1"/>
</dbReference>
<dbReference type="Gene3D" id="1.10.645.10">
    <property type="entry name" value="Cytochrome-c3 Hydrogenase, chain B"/>
    <property type="match status" value="1"/>
</dbReference>
<evidence type="ECO:0000313" key="2">
    <source>
        <dbReference type="EMBL" id="STM17099.1"/>
    </source>
</evidence>
<dbReference type="InterPro" id="IPR050867">
    <property type="entry name" value="NiFe/NiFeSe_hydrgnase_LSU"/>
</dbReference>
<protein>
    <submittedName>
        <fullName evidence="2">Hydrogenase-2 large subunit</fullName>
        <ecNumber evidence="2">1.12.99.6</ecNumber>
    </submittedName>
</protein>
<dbReference type="PANTHER" id="PTHR42958:SF1">
    <property type="entry name" value="HYDROGENASE-2 LARGE CHAIN"/>
    <property type="match status" value="1"/>
</dbReference>
<dbReference type="InterPro" id="IPR001501">
    <property type="entry name" value="Ni-dep_hyd_lsu"/>
</dbReference>
<name>A0A377D904_ECOLX</name>
<organism evidence="2 3">
    <name type="scientific">Escherichia coli</name>
    <dbReference type="NCBI Taxonomy" id="562"/>
    <lineage>
        <taxon>Bacteria</taxon>
        <taxon>Pseudomonadati</taxon>
        <taxon>Pseudomonadota</taxon>
        <taxon>Gammaproteobacteria</taxon>
        <taxon>Enterobacterales</taxon>
        <taxon>Enterobacteriaceae</taxon>
        <taxon>Escherichia</taxon>
    </lineage>
</organism>
<dbReference type="EMBL" id="UGFC01000006">
    <property type="protein sequence ID" value="STM17099.1"/>
    <property type="molecule type" value="Genomic_DNA"/>
</dbReference>
<gene>
    <name evidence="2" type="primary">hybC_3</name>
    <name evidence="2" type="ORF">NCTC7922_03539</name>
</gene>
<dbReference type="Pfam" id="PF00374">
    <property type="entry name" value="NiFeSe_Hases"/>
    <property type="match status" value="1"/>
</dbReference>
<dbReference type="AlphaFoldDB" id="A0A377D904"/>
<evidence type="ECO:0000256" key="1">
    <source>
        <dbReference type="ARBA" id="ARBA00011771"/>
    </source>
</evidence>
<comment type="subunit">
    <text evidence="1">Heterodimer of a large and a small subunit.</text>
</comment>
<dbReference type="GO" id="GO:0033748">
    <property type="term" value="F:hydrogenase (acceptor) activity"/>
    <property type="evidence" value="ECO:0007669"/>
    <property type="project" value="UniProtKB-EC"/>
</dbReference>
<dbReference type="InterPro" id="IPR029014">
    <property type="entry name" value="NiFe-Hase_large"/>
</dbReference>
<dbReference type="GO" id="GO:0016151">
    <property type="term" value="F:nickel cation binding"/>
    <property type="evidence" value="ECO:0007669"/>
    <property type="project" value="InterPro"/>
</dbReference>
<dbReference type="SUPFAM" id="SSF56762">
    <property type="entry name" value="HydB/Nqo4-like"/>
    <property type="match status" value="1"/>
</dbReference>
<proteinExistence type="predicted"/>
<evidence type="ECO:0000313" key="3">
    <source>
        <dbReference type="Proteomes" id="UP000254174"/>
    </source>
</evidence>
<dbReference type="EC" id="1.12.99.6" evidence="2"/>
<dbReference type="Proteomes" id="UP000254174">
    <property type="component" value="Unassembled WGS sequence"/>
</dbReference>
<sequence length="188" mass="21195">MKSPTFYGKTVEVGPLANMLVKLAAGRESTQNKLNEIVAIYQKLTGNTLEVAQLHSTLGRIIGRTVHCCELQDILQNQYSALITNIGKGDHTTFVKPNIPATGEFKGVGFLEAPRGMLSHWMVIKDGIISNYQAVVPSTWNSGPRNFNDESVLTSSRWWVHRLPIRINRWKWCVPFTPSTRAWPVRYT</sequence>